<feature type="transmembrane region" description="Helical" evidence="7">
    <location>
        <begin position="263"/>
        <end position="283"/>
    </location>
</feature>
<evidence type="ECO:0000256" key="2">
    <source>
        <dbReference type="ARBA" id="ARBA00022448"/>
    </source>
</evidence>
<dbReference type="PROSITE" id="PS50850">
    <property type="entry name" value="MFS"/>
    <property type="match status" value="1"/>
</dbReference>
<feature type="transmembrane region" description="Helical" evidence="7">
    <location>
        <begin position="20"/>
        <end position="38"/>
    </location>
</feature>
<dbReference type="EMBL" id="JBBLYY010000061">
    <property type="protein sequence ID" value="MEK0172150.1"/>
    <property type="molecule type" value="Genomic_DNA"/>
</dbReference>
<feature type="transmembrane region" description="Helical" evidence="7">
    <location>
        <begin position="295"/>
        <end position="312"/>
    </location>
</feature>
<evidence type="ECO:0000256" key="3">
    <source>
        <dbReference type="ARBA" id="ARBA00022475"/>
    </source>
</evidence>
<feature type="transmembrane region" description="Helical" evidence="7">
    <location>
        <begin position="87"/>
        <end position="106"/>
    </location>
</feature>
<dbReference type="InterPro" id="IPR050171">
    <property type="entry name" value="MFS_Transporters"/>
</dbReference>
<reference evidence="9 10" key="1">
    <citation type="submission" date="2024-03" db="EMBL/GenBank/DDBJ databases">
        <title>Whole genomes of four grape xylem sap localized bacterial endophytes.</title>
        <authorList>
            <person name="Kumar G."/>
            <person name="Savka M.A."/>
        </authorList>
    </citation>
    <scope>NUCLEOTIDE SEQUENCE [LARGE SCALE GENOMIC DNA]</scope>
    <source>
        <strain evidence="9 10">RIT_GXS8</strain>
    </source>
</reference>
<keyword evidence="5 7" id="KW-1133">Transmembrane helix</keyword>
<dbReference type="InterPro" id="IPR036259">
    <property type="entry name" value="MFS_trans_sf"/>
</dbReference>
<evidence type="ECO:0000256" key="1">
    <source>
        <dbReference type="ARBA" id="ARBA00004651"/>
    </source>
</evidence>
<feature type="transmembrane region" description="Helical" evidence="7">
    <location>
        <begin position="184"/>
        <end position="205"/>
    </location>
</feature>
<feature type="transmembrane region" description="Helical" evidence="7">
    <location>
        <begin position="58"/>
        <end position="75"/>
    </location>
</feature>
<dbReference type="InterPro" id="IPR011701">
    <property type="entry name" value="MFS"/>
</dbReference>
<evidence type="ECO:0000259" key="8">
    <source>
        <dbReference type="PROSITE" id="PS50850"/>
    </source>
</evidence>
<keyword evidence="2" id="KW-0813">Transport</keyword>
<dbReference type="RefSeq" id="WP_340197522.1">
    <property type="nucleotide sequence ID" value="NZ_JBBKAP010000072.1"/>
</dbReference>
<feature type="transmembrane region" description="Helical" evidence="7">
    <location>
        <begin position="146"/>
        <end position="172"/>
    </location>
</feature>
<evidence type="ECO:0000256" key="5">
    <source>
        <dbReference type="ARBA" id="ARBA00022989"/>
    </source>
</evidence>
<dbReference type="Pfam" id="PF07690">
    <property type="entry name" value="MFS_1"/>
    <property type="match status" value="1"/>
</dbReference>
<feature type="transmembrane region" description="Helical" evidence="7">
    <location>
        <begin position="383"/>
        <end position="403"/>
    </location>
</feature>
<organism evidence="9 10">
    <name type="scientific">Curtobacterium citreum</name>
    <dbReference type="NCBI Taxonomy" id="2036"/>
    <lineage>
        <taxon>Bacteria</taxon>
        <taxon>Bacillati</taxon>
        <taxon>Actinomycetota</taxon>
        <taxon>Actinomycetes</taxon>
        <taxon>Micrococcales</taxon>
        <taxon>Microbacteriaceae</taxon>
        <taxon>Curtobacterium</taxon>
    </lineage>
</organism>
<keyword evidence="6 7" id="KW-0472">Membrane</keyword>
<keyword evidence="10" id="KW-1185">Reference proteome</keyword>
<dbReference type="SUPFAM" id="SSF103473">
    <property type="entry name" value="MFS general substrate transporter"/>
    <property type="match status" value="1"/>
</dbReference>
<evidence type="ECO:0000256" key="6">
    <source>
        <dbReference type="ARBA" id="ARBA00023136"/>
    </source>
</evidence>
<dbReference type="PANTHER" id="PTHR23517">
    <property type="entry name" value="RESISTANCE PROTEIN MDTM, PUTATIVE-RELATED-RELATED"/>
    <property type="match status" value="1"/>
</dbReference>
<evidence type="ECO:0000256" key="7">
    <source>
        <dbReference type="SAM" id="Phobius"/>
    </source>
</evidence>
<feature type="domain" description="Major facilitator superfamily (MFS) profile" evidence="8">
    <location>
        <begin position="14"/>
        <end position="407"/>
    </location>
</feature>
<dbReference type="PANTHER" id="PTHR23517:SF13">
    <property type="entry name" value="MAJOR FACILITATOR SUPERFAMILY MFS_1"/>
    <property type="match status" value="1"/>
</dbReference>
<proteinExistence type="predicted"/>
<feature type="transmembrane region" description="Helical" evidence="7">
    <location>
        <begin position="226"/>
        <end position="257"/>
    </location>
</feature>
<dbReference type="InterPro" id="IPR020846">
    <property type="entry name" value="MFS_dom"/>
</dbReference>
<dbReference type="Proteomes" id="UP001370299">
    <property type="component" value="Unassembled WGS sequence"/>
</dbReference>
<feature type="transmembrane region" description="Helical" evidence="7">
    <location>
        <begin position="318"/>
        <end position="340"/>
    </location>
</feature>
<sequence>MTTVRDGSAFKPLPLLHHGVGFWIVAVAFTAVMAYSTVPTPLYGLYEAADGFPSVDVTFVFAAYAVGVVAALYFAGHLSDVLGRRRMILIAVGVEAASAVVFALWPELPGLVVARFVNGVGVGLLTATATAHISELRSRARPDEDPANAVTVSGVANLGGLGLGPLIGGLFAEFLPAPLLLPHLVFLVVFVASAIALAMVPETATRPAEHRPYRPQRISVPPSTRATFVAAGAAAFSAFAVFGLFTSLAPTFLVVSLHETDRLVAGAVSFSVFAAACVAQVLFRRTPIDRQLRTVLVLLPTGLVLLAVGAVLTSLPLFALGGVVAGGGVGLLFRCALARAGSTSEPSTRGEVLAAVFLIAYAGLCVPVLLVGAALVVVPPVTVLVVFAALVLVAVLVSATRMLHLGR</sequence>
<accession>A0ABU8YC89</accession>
<comment type="subcellular location">
    <subcellularLocation>
        <location evidence="1">Cell membrane</location>
        <topology evidence="1">Multi-pass membrane protein</topology>
    </subcellularLocation>
</comment>
<gene>
    <name evidence="9" type="ORF">WMN62_11785</name>
</gene>
<evidence type="ECO:0000313" key="9">
    <source>
        <dbReference type="EMBL" id="MEK0172150.1"/>
    </source>
</evidence>
<name>A0ABU8YC89_9MICO</name>
<keyword evidence="4 7" id="KW-0812">Transmembrane</keyword>
<keyword evidence="3" id="KW-1003">Cell membrane</keyword>
<protein>
    <submittedName>
        <fullName evidence="9">MFS transporter</fullName>
    </submittedName>
</protein>
<evidence type="ECO:0000313" key="10">
    <source>
        <dbReference type="Proteomes" id="UP001370299"/>
    </source>
</evidence>
<dbReference type="Gene3D" id="1.20.1250.20">
    <property type="entry name" value="MFS general substrate transporter like domains"/>
    <property type="match status" value="1"/>
</dbReference>
<comment type="caution">
    <text evidence="9">The sequence shown here is derived from an EMBL/GenBank/DDBJ whole genome shotgun (WGS) entry which is preliminary data.</text>
</comment>
<feature type="transmembrane region" description="Helical" evidence="7">
    <location>
        <begin position="352"/>
        <end position="377"/>
    </location>
</feature>
<feature type="transmembrane region" description="Helical" evidence="7">
    <location>
        <begin position="112"/>
        <end position="134"/>
    </location>
</feature>
<evidence type="ECO:0000256" key="4">
    <source>
        <dbReference type="ARBA" id="ARBA00022692"/>
    </source>
</evidence>